<sequence length="523" mass="55167">MRISTSQFYESTSATYQNNFSSVVKTQTQIDSGVRIQSAGDDPAGAAQLLLLQQQKDMLGQYSTNMNTIKASLNNQESILDSINTALQKAKNLTIQAGGIISDADRSSIANEIGGIEEQVFSLLNSKDADGNYMFSGSKTSTPPYARNNDGTYTYQGDDIQLNLKVSDTITMAGSDTARSFLEGSPNTGRTQATLLPPVVNDGKVSITAGTVTSTAVYDQGFTAGQPYTLTFTSSTQFTLTDGAGKDITSEIAGNGTFDSTKEGAHSVNLRGVQFDIGMDFSGAEDTVAQDALAKNKAFTLEAKPDSFNVSRTPSNTSTAQLTSASIADTKKYSDSFPSSGAVIKFTSDTEYQVFAQPLSANSKPLAEGTMTGTSVTAAGVKFDFSDAPKAGDQFVVSADNHKNQSALDTLSEIRKALLVPTDNDPVAKLKQRDVLSATIGNLSNASEHVDIARGSIGSRLNAIDIQADANTSMGLANDTTMSAIGNTDMASASVDLAFQKAMLEASQLAFVKIAQLSLFNQL</sequence>
<dbReference type="GO" id="GO:0071973">
    <property type="term" value="P:bacterial-type flagellum-dependent cell motility"/>
    <property type="evidence" value="ECO:0007669"/>
    <property type="project" value="InterPro"/>
</dbReference>
<proteinExistence type="inferred from homology"/>
<gene>
    <name evidence="7" type="ORF">FJD37_00715</name>
</gene>
<dbReference type="RefSeq" id="WP_146424564.1">
    <property type="nucleotide sequence ID" value="NZ_CP142033.1"/>
</dbReference>
<protein>
    <submittedName>
        <fullName evidence="7">Flagellar hook-associated protein 3</fullName>
    </submittedName>
</protein>
<dbReference type="NCBIfam" id="TIGR02550">
    <property type="entry name" value="flagell_flgL"/>
    <property type="match status" value="1"/>
</dbReference>
<keyword evidence="5" id="KW-0975">Bacterial flagellum</keyword>
<dbReference type="GO" id="GO:0005576">
    <property type="term" value="C:extracellular region"/>
    <property type="evidence" value="ECO:0007669"/>
    <property type="project" value="UniProtKB-SubCell"/>
</dbReference>
<dbReference type="InterPro" id="IPR001029">
    <property type="entry name" value="Flagellin_N"/>
</dbReference>
<evidence type="ECO:0000313" key="8">
    <source>
        <dbReference type="Proteomes" id="UP000317901"/>
    </source>
</evidence>
<dbReference type="AlphaFoldDB" id="A0A5C5Q5M6"/>
<keyword evidence="7" id="KW-0282">Flagellum</keyword>
<dbReference type="Gene3D" id="1.20.1330.10">
    <property type="entry name" value="f41 fragment of flagellin, N-terminal domain"/>
    <property type="match status" value="2"/>
</dbReference>
<evidence type="ECO:0000256" key="2">
    <source>
        <dbReference type="ARBA" id="ARBA00004613"/>
    </source>
</evidence>
<evidence type="ECO:0000313" key="7">
    <source>
        <dbReference type="EMBL" id="TWS00778.1"/>
    </source>
</evidence>
<dbReference type="NCBIfam" id="NF009361">
    <property type="entry name" value="PRK12717.1"/>
    <property type="match status" value="1"/>
</dbReference>
<keyword evidence="4" id="KW-0964">Secreted</keyword>
<dbReference type="OrthoDB" id="9768249at2"/>
<dbReference type="EMBL" id="VFIP01000001">
    <property type="protein sequence ID" value="TWS00778.1"/>
    <property type="molecule type" value="Genomic_DNA"/>
</dbReference>
<evidence type="ECO:0000259" key="6">
    <source>
        <dbReference type="Pfam" id="PF00669"/>
    </source>
</evidence>
<dbReference type="InterPro" id="IPR001492">
    <property type="entry name" value="Flagellin"/>
</dbReference>
<dbReference type="Pfam" id="PF00669">
    <property type="entry name" value="Flagellin_N"/>
    <property type="match status" value="1"/>
</dbReference>
<evidence type="ECO:0000256" key="5">
    <source>
        <dbReference type="ARBA" id="ARBA00023143"/>
    </source>
</evidence>
<accession>A0A5C5Q5M6</accession>
<dbReference type="InterPro" id="IPR013384">
    <property type="entry name" value="Flagell_FlgL"/>
</dbReference>
<organism evidence="7 8">
    <name type="scientific">Pseudomonas saxonica</name>
    <dbReference type="NCBI Taxonomy" id="2600598"/>
    <lineage>
        <taxon>Bacteria</taxon>
        <taxon>Pseudomonadati</taxon>
        <taxon>Pseudomonadota</taxon>
        <taxon>Gammaproteobacteria</taxon>
        <taxon>Pseudomonadales</taxon>
        <taxon>Pseudomonadaceae</taxon>
        <taxon>Pseudomonas</taxon>
    </lineage>
</organism>
<feature type="domain" description="Flagellin N-terminal" evidence="6">
    <location>
        <begin position="3"/>
        <end position="140"/>
    </location>
</feature>
<dbReference type="Proteomes" id="UP000317901">
    <property type="component" value="Unassembled WGS sequence"/>
</dbReference>
<dbReference type="PANTHER" id="PTHR42792:SF1">
    <property type="entry name" value="FLAGELLAR HOOK-ASSOCIATED PROTEIN 3"/>
    <property type="match status" value="1"/>
</dbReference>
<keyword evidence="7" id="KW-0969">Cilium</keyword>
<reference evidence="7 8" key="1">
    <citation type="submission" date="2019-06" db="EMBL/GenBank/DDBJ databases">
        <title>Pseudomonas bimorpha sp. nov. isolated from bovine raw milk and skim milk concentrate.</title>
        <authorList>
            <person name="Hofmann K."/>
            <person name="Huptas C."/>
            <person name="Doll E."/>
            <person name="Scherer S."/>
            <person name="Wenning M."/>
        </authorList>
    </citation>
    <scope>NUCLEOTIDE SEQUENCE [LARGE SCALE GENOMIC DNA]</scope>
    <source>
        <strain evidence="7 8">DSM 108990</strain>
    </source>
</reference>
<comment type="caution">
    <text evidence="7">The sequence shown here is derived from an EMBL/GenBank/DDBJ whole genome shotgun (WGS) entry which is preliminary data.</text>
</comment>
<dbReference type="SUPFAM" id="SSF64518">
    <property type="entry name" value="Phase 1 flagellin"/>
    <property type="match status" value="1"/>
</dbReference>
<comment type="subcellular location">
    <subcellularLocation>
        <location evidence="1">Bacterial flagellum</location>
    </subcellularLocation>
    <subcellularLocation>
        <location evidence="2">Secreted</location>
    </subcellularLocation>
</comment>
<evidence type="ECO:0000256" key="4">
    <source>
        <dbReference type="ARBA" id="ARBA00022525"/>
    </source>
</evidence>
<dbReference type="PANTHER" id="PTHR42792">
    <property type="entry name" value="FLAGELLIN"/>
    <property type="match status" value="1"/>
</dbReference>
<keyword evidence="7" id="KW-0966">Cell projection</keyword>
<name>A0A5C5Q5M6_9PSED</name>
<evidence type="ECO:0000256" key="1">
    <source>
        <dbReference type="ARBA" id="ARBA00004365"/>
    </source>
</evidence>
<dbReference type="GO" id="GO:0009424">
    <property type="term" value="C:bacterial-type flagellum hook"/>
    <property type="evidence" value="ECO:0007669"/>
    <property type="project" value="InterPro"/>
</dbReference>
<dbReference type="GO" id="GO:0005198">
    <property type="term" value="F:structural molecule activity"/>
    <property type="evidence" value="ECO:0007669"/>
    <property type="project" value="InterPro"/>
</dbReference>
<evidence type="ECO:0000256" key="3">
    <source>
        <dbReference type="ARBA" id="ARBA00005709"/>
    </source>
</evidence>
<comment type="similarity">
    <text evidence="3">Belongs to the bacterial flagellin family.</text>
</comment>